<dbReference type="Pfam" id="PF07058">
    <property type="entry name" value="MAP70"/>
    <property type="match status" value="1"/>
</dbReference>
<dbReference type="GO" id="GO:0005874">
    <property type="term" value="C:microtubule"/>
    <property type="evidence" value="ECO:0007669"/>
    <property type="project" value="UniProtKB-KW"/>
</dbReference>
<comment type="subcellular location">
    <subcellularLocation>
        <location evidence="1">Cytoplasm</location>
        <location evidence="1">Cytoskeleton</location>
    </subcellularLocation>
</comment>
<evidence type="ECO:0000256" key="3">
    <source>
        <dbReference type="ARBA" id="ARBA00022490"/>
    </source>
</evidence>
<dbReference type="AlphaFoldDB" id="A0A0B2SDD1"/>
<keyword evidence="12" id="KW-1185">Reference proteome</keyword>
<feature type="region of interest" description="Disordered" evidence="8">
    <location>
        <begin position="541"/>
        <end position="566"/>
    </location>
</feature>
<name>A0A0B2SDD1_GLYSO</name>
<reference evidence="9" key="1">
    <citation type="submission" date="2014-07" db="EMBL/GenBank/DDBJ databases">
        <title>Identification of a novel salt tolerance gene in wild soybean by whole-genome sequencing.</title>
        <authorList>
            <person name="Lam H.-M."/>
            <person name="Qi X."/>
            <person name="Li M.-W."/>
            <person name="Liu X."/>
            <person name="Xie M."/>
            <person name="Ni M."/>
            <person name="Xu X."/>
        </authorList>
    </citation>
    <scope>NUCLEOTIDE SEQUENCE [LARGE SCALE GENOMIC DNA]</scope>
    <source>
        <tissue evidence="9">Root</tissue>
    </source>
</reference>
<evidence type="ECO:0000313" key="11">
    <source>
        <dbReference type="EMBL" id="RZC04838.1"/>
    </source>
</evidence>
<gene>
    <name evidence="10" type="ORF">D0Y65_019101</name>
    <name evidence="9" type="ORF">glysoja_042020</name>
</gene>
<evidence type="ECO:0000313" key="10">
    <source>
        <dbReference type="EMBL" id="RZC04837.1"/>
    </source>
</evidence>
<evidence type="ECO:0000256" key="5">
    <source>
        <dbReference type="ARBA" id="ARBA00023054"/>
    </source>
</evidence>
<evidence type="ECO:0000256" key="4">
    <source>
        <dbReference type="ARBA" id="ARBA00022701"/>
    </source>
</evidence>
<dbReference type="Gramene" id="XM_028386130.1">
    <property type="protein sequence ID" value="XP_028241931.1"/>
    <property type="gene ID" value="LOC114420233"/>
</dbReference>
<dbReference type="GO" id="GO:0007010">
    <property type="term" value="P:cytoskeleton organization"/>
    <property type="evidence" value="ECO:0007669"/>
    <property type="project" value="InterPro"/>
</dbReference>
<comment type="similarity">
    <text evidence="2">Belongs to the MAP70 family.</text>
</comment>
<evidence type="ECO:0000256" key="2">
    <source>
        <dbReference type="ARBA" id="ARBA00008825"/>
    </source>
</evidence>
<reference evidence="10 12" key="2">
    <citation type="submission" date="2018-09" db="EMBL/GenBank/DDBJ databases">
        <title>A high-quality reference genome of wild soybean provides a powerful tool to mine soybean genomes.</title>
        <authorList>
            <person name="Xie M."/>
            <person name="Chung C.Y.L."/>
            <person name="Li M.-W."/>
            <person name="Wong F.-L."/>
            <person name="Chan T.-F."/>
            <person name="Lam H.-M."/>
        </authorList>
    </citation>
    <scope>NUCLEOTIDE SEQUENCE [LARGE SCALE GENOMIC DNA]</scope>
    <source>
        <strain evidence="12">cv. W05</strain>
        <tissue evidence="10">Hypocotyl of etiolated seedlings</tissue>
    </source>
</reference>
<dbReference type="Gramene" id="XM_028386129.1">
    <property type="protein sequence ID" value="XP_028241930.1"/>
    <property type="gene ID" value="LOC114420233"/>
</dbReference>
<dbReference type="Proteomes" id="UP000053555">
    <property type="component" value="Unassembled WGS sequence"/>
</dbReference>
<organism evidence="9">
    <name type="scientific">Glycine soja</name>
    <name type="common">Wild soybean</name>
    <dbReference type="NCBI Taxonomy" id="3848"/>
    <lineage>
        <taxon>Eukaryota</taxon>
        <taxon>Viridiplantae</taxon>
        <taxon>Streptophyta</taxon>
        <taxon>Embryophyta</taxon>
        <taxon>Tracheophyta</taxon>
        <taxon>Spermatophyta</taxon>
        <taxon>Magnoliopsida</taxon>
        <taxon>eudicotyledons</taxon>
        <taxon>Gunneridae</taxon>
        <taxon>Pentapetalae</taxon>
        <taxon>rosids</taxon>
        <taxon>fabids</taxon>
        <taxon>Fabales</taxon>
        <taxon>Fabaceae</taxon>
        <taxon>Papilionoideae</taxon>
        <taxon>50 kb inversion clade</taxon>
        <taxon>NPAAA clade</taxon>
        <taxon>indigoferoid/millettioid clade</taxon>
        <taxon>Phaseoleae</taxon>
        <taxon>Glycine</taxon>
        <taxon>Glycine subgen. Soja</taxon>
    </lineage>
</organism>
<feature type="compositionally biased region" description="Basic and acidic residues" evidence="8">
    <location>
        <begin position="541"/>
        <end position="562"/>
    </location>
</feature>
<evidence type="ECO:0000256" key="7">
    <source>
        <dbReference type="SAM" id="Coils"/>
    </source>
</evidence>
<evidence type="ECO:0000313" key="9">
    <source>
        <dbReference type="EMBL" id="KHN42272.1"/>
    </source>
</evidence>
<dbReference type="PANTHER" id="PTHR31246:SF31">
    <property type="entry name" value="MYOSIN II HEAVY CHAIN FAMILY PROTEIN"/>
    <property type="match status" value="1"/>
</dbReference>
<evidence type="ECO:0000313" key="12">
    <source>
        <dbReference type="Proteomes" id="UP000289340"/>
    </source>
</evidence>
<proteinExistence type="inferred from homology"/>
<feature type="coiled-coil region" evidence="7">
    <location>
        <begin position="127"/>
        <end position="342"/>
    </location>
</feature>
<dbReference type="EMBL" id="KN644542">
    <property type="protein sequence ID" value="KHN42272.1"/>
    <property type="molecule type" value="Genomic_DNA"/>
</dbReference>
<sequence>MVSCEDQYGEKLPLVQPDPVVLEINRLQNQLKEKEKELATCQGEIKALRSTEALKDKAIEELRNGVSKLDERLRITEDHLKQKNLEIKKLTDEKKNALASQYAAEATLRRVHANQKDEDFVPIERAIAPLEAEIKMYKNEITALQEDKKALERLTKLKESALLEAERILRSALDRALVVEEVRNQNIDLKRQIEICQEENKLLEKNHRQKILEVEKLSQTIQELEEVILASGATANAVRDYQQQISELQEEKRTLERELARVKVSTNRIANAVANEWKDENHKVMPVRQWLEERRIMQAEIQRLKDKQAISERTAKAESQLKDKLKLRLKTLEEGLKHFSNNPITSNVSYASQKAEKSNILGFLTTSAGLRKRSTSQPRACTVGSSLFQTPNIKNNRGDIVAGNLKLGSPTKKYGSTENMLTKGIWASRSKVADNGEKENEMQVNRDMTLNRCNDESEATEIKTIVDVEEDPPESKKPKGSSRDDVVSGFLYDKLQKEVINLRKSCEIKDSSLQAKDEEIKMLIKKVGVLTKAMEVEWKKMKREAAAREKEASSTKSDDNRKNRSANSSKRFFSFTFCSAANNCQLSSFFSPF</sequence>
<accession>A0A0B2SDD1</accession>
<dbReference type="EMBL" id="QZWG01000007">
    <property type="protein sequence ID" value="RZC04838.1"/>
    <property type="molecule type" value="Genomic_DNA"/>
</dbReference>
<evidence type="ECO:0000256" key="8">
    <source>
        <dbReference type="SAM" id="MobiDB-lite"/>
    </source>
</evidence>
<dbReference type="Gramene" id="XM_028386131.1">
    <property type="protein sequence ID" value="XP_028241932.1"/>
    <property type="gene ID" value="LOC114420233"/>
</dbReference>
<dbReference type="PANTHER" id="PTHR31246">
    <property type="entry name" value="MICROTUBULE-ASSOCIATED PROTEIN 70-2"/>
    <property type="match status" value="1"/>
</dbReference>
<keyword evidence="6" id="KW-0206">Cytoskeleton</keyword>
<evidence type="ECO:0000256" key="1">
    <source>
        <dbReference type="ARBA" id="ARBA00004245"/>
    </source>
</evidence>
<protein>
    <submittedName>
        <fullName evidence="9 10">Microtubule-associated protein 70-5</fullName>
    </submittedName>
    <submittedName>
        <fullName evidence="11">Microtubule-associated protein 70-5 isoform B</fullName>
    </submittedName>
</protein>
<dbReference type="Proteomes" id="UP000289340">
    <property type="component" value="Chromosome 7"/>
</dbReference>
<dbReference type="SMR" id="A0A0B2SDD1"/>
<keyword evidence="3" id="KW-0963">Cytoplasm</keyword>
<dbReference type="EMBL" id="QZWG01000007">
    <property type="protein sequence ID" value="RZC04837.1"/>
    <property type="molecule type" value="Genomic_DNA"/>
</dbReference>
<feature type="coiled-coil region" evidence="7">
    <location>
        <begin position="24"/>
        <end position="100"/>
    </location>
</feature>
<keyword evidence="5 7" id="KW-0175">Coiled coil</keyword>
<evidence type="ECO:0000256" key="6">
    <source>
        <dbReference type="ARBA" id="ARBA00023212"/>
    </source>
</evidence>
<dbReference type="GO" id="GO:0008017">
    <property type="term" value="F:microtubule binding"/>
    <property type="evidence" value="ECO:0007669"/>
    <property type="project" value="InterPro"/>
</dbReference>
<dbReference type="InterPro" id="IPR009768">
    <property type="entry name" value="MAP70"/>
</dbReference>
<keyword evidence="4" id="KW-0493">Microtubule</keyword>